<dbReference type="Proteomes" id="UP000228934">
    <property type="component" value="Unassembled WGS sequence"/>
</dbReference>
<feature type="region of interest" description="Disordered" evidence="1">
    <location>
        <begin position="108"/>
        <end position="143"/>
    </location>
</feature>
<dbReference type="AlphaFoldDB" id="A0A2G9RDM3"/>
<feature type="region of interest" description="Disordered" evidence="1">
    <location>
        <begin position="234"/>
        <end position="271"/>
    </location>
</feature>
<keyword evidence="3" id="KW-1185">Reference proteome</keyword>
<feature type="compositionally biased region" description="Basic and acidic residues" evidence="1">
    <location>
        <begin position="250"/>
        <end position="271"/>
    </location>
</feature>
<accession>A0A2G9RDM3</accession>
<evidence type="ECO:0000256" key="1">
    <source>
        <dbReference type="SAM" id="MobiDB-lite"/>
    </source>
</evidence>
<feature type="non-terminal residue" evidence="2">
    <location>
        <position position="1"/>
    </location>
</feature>
<gene>
    <name evidence="2" type="ORF">AB205_0214500</name>
</gene>
<name>A0A2G9RDM3_AQUCT</name>
<evidence type="ECO:0000313" key="2">
    <source>
        <dbReference type="EMBL" id="PIO25996.1"/>
    </source>
</evidence>
<dbReference type="EMBL" id="KV945465">
    <property type="protein sequence ID" value="PIO25996.1"/>
    <property type="molecule type" value="Genomic_DNA"/>
</dbReference>
<feature type="compositionally biased region" description="Basic residues" evidence="1">
    <location>
        <begin position="109"/>
        <end position="118"/>
    </location>
</feature>
<proteinExistence type="predicted"/>
<organism evidence="2 3">
    <name type="scientific">Aquarana catesbeiana</name>
    <name type="common">American bullfrog</name>
    <name type="synonym">Rana catesbeiana</name>
    <dbReference type="NCBI Taxonomy" id="8400"/>
    <lineage>
        <taxon>Eukaryota</taxon>
        <taxon>Metazoa</taxon>
        <taxon>Chordata</taxon>
        <taxon>Craniata</taxon>
        <taxon>Vertebrata</taxon>
        <taxon>Euteleostomi</taxon>
        <taxon>Amphibia</taxon>
        <taxon>Batrachia</taxon>
        <taxon>Anura</taxon>
        <taxon>Neobatrachia</taxon>
        <taxon>Ranoidea</taxon>
        <taxon>Ranidae</taxon>
        <taxon>Aquarana</taxon>
    </lineage>
</organism>
<reference evidence="3" key="1">
    <citation type="journal article" date="2017" name="Nat. Commun.">
        <title>The North American bullfrog draft genome provides insight into hormonal regulation of long noncoding RNA.</title>
        <authorList>
            <person name="Hammond S.A."/>
            <person name="Warren R.L."/>
            <person name="Vandervalk B.P."/>
            <person name="Kucuk E."/>
            <person name="Khan H."/>
            <person name="Gibb E.A."/>
            <person name="Pandoh P."/>
            <person name="Kirk H."/>
            <person name="Zhao Y."/>
            <person name="Jones M."/>
            <person name="Mungall A.J."/>
            <person name="Coope R."/>
            <person name="Pleasance S."/>
            <person name="Moore R.A."/>
            <person name="Holt R.A."/>
            <person name="Round J.M."/>
            <person name="Ohora S."/>
            <person name="Walle B.V."/>
            <person name="Veldhoen N."/>
            <person name="Helbing C.C."/>
            <person name="Birol I."/>
        </authorList>
    </citation>
    <scope>NUCLEOTIDE SEQUENCE [LARGE SCALE GENOMIC DNA]</scope>
</reference>
<evidence type="ECO:0000313" key="3">
    <source>
        <dbReference type="Proteomes" id="UP000228934"/>
    </source>
</evidence>
<protein>
    <submittedName>
        <fullName evidence="2">Uncharacterized protein</fullName>
    </submittedName>
</protein>
<sequence>CIFHYTSGGVHITQYSAAVVQLLLHFWWCTQYTIQCNHSAVATTFLVVYTLHNTVQPWCSCYYTSGGIHSTQYSAAVLQLLLLFWGCTQYTIQCSVVLQNKIYIMSGRPPRRGRRSQASKRGQAGSVPTVNSAGCGHGASSAGGRGARLSFFPAAGRVIKLGHAEELVEWKTKLSSSSSSSVIQAQSSLPSNAAAKAAYSTGFLSTVTPSVSPPSCTEESPKLFDHSVGHMLMEDAQGLEGSDVGSQVEEGSKVSLERRGAQSDRREEVEE</sequence>